<evidence type="ECO:0000256" key="1">
    <source>
        <dbReference type="SAM" id="Phobius"/>
    </source>
</evidence>
<dbReference type="RefSeq" id="WP_344554036.1">
    <property type="nucleotide sequence ID" value="NZ_BAAANS010000028.1"/>
</dbReference>
<accession>A0ABN2X6W8</accession>
<sequence>MQNTTVLADLSEVEELEDLQAPGFWEGVALGGAFGAALGTGIGIGLAIT</sequence>
<organism evidence="2 3">
    <name type="scientific">Kitasatospora saccharophila</name>
    <dbReference type="NCBI Taxonomy" id="407973"/>
    <lineage>
        <taxon>Bacteria</taxon>
        <taxon>Bacillati</taxon>
        <taxon>Actinomycetota</taxon>
        <taxon>Actinomycetes</taxon>
        <taxon>Kitasatosporales</taxon>
        <taxon>Streptomycetaceae</taxon>
        <taxon>Kitasatospora</taxon>
    </lineage>
</organism>
<dbReference type="EMBL" id="BAAANS010000028">
    <property type="protein sequence ID" value="GAA2105531.1"/>
    <property type="molecule type" value="Genomic_DNA"/>
</dbReference>
<keyword evidence="3" id="KW-1185">Reference proteome</keyword>
<gene>
    <name evidence="2" type="ORF">GCM10009759_42740</name>
</gene>
<comment type="caution">
    <text evidence="2">The sequence shown here is derived from an EMBL/GenBank/DDBJ whole genome shotgun (WGS) entry which is preliminary data.</text>
</comment>
<keyword evidence="1" id="KW-0472">Membrane</keyword>
<evidence type="ECO:0000313" key="2">
    <source>
        <dbReference type="EMBL" id="GAA2105531.1"/>
    </source>
</evidence>
<feature type="transmembrane region" description="Helical" evidence="1">
    <location>
        <begin position="28"/>
        <end position="48"/>
    </location>
</feature>
<protein>
    <recommendedName>
        <fullName evidence="4">Lactobin A/cerein 7B family class IIb bacteriocin</fullName>
    </recommendedName>
</protein>
<evidence type="ECO:0008006" key="4">
    <source>
        <dbReference type="Google" id="ProtNLM"/>
    </source>
</evidence>
<keyword evidence="1" id="KW-1133">Transmembrane helix</keyword>
<proteinExistence type="predicted"/>
<keyword evidence="1" id="KW-0812">Transmembrane</keyword>
<evidence type="ECO:0000313" key="3">
    <source>
        <dbReference type="Proteomes" id="UP001500897"/>
    </source>
</evidence>
<name>A0ABN2X6W8_9ACTN</name>
<dbReference type="Proteomes" id="UP001500897">
    <property type="component" value="Unassembled WGS sequence"/>
</dbReference>
<reference evidence="2 3" key="1">
    <citation type="journal article" date="2019" name="Int. J. Syst. Evol. Microbiol.">
        <title>The Global Catalogue of Microorganisms (GCM) 10K type strain sequencing project: providing services to taxonomists for standard genome sequencing and annotation.</title>
        <authorList>
            <consortium name="The Broad Institute Genomics Platform"/>
            <consortium name="The Broad Institute Genome Sequencing Center for Infectious Disease"/>
            <person name="Wu L."/>
            <person name="Ma J."/>
        </authorList>
    </citation>
    <scope>NUCLEOTIDE SEQUENCE [LARGE SCALE GENOMIC DNA]</scope>
    <source>
        <strain evidence="2 3">JCM 14559</strain>
    </source>
</reference>